<evidence type="ECO:0000256" key="1">
    <source>
        <dbReference type="ARBA" id="ARBA00004141"/>
    </source>
</evidence>
<dbReference type="GO" id="GO:0015693">
    <property type="term" value="P:magnesium ion transport"/>
    <property type="evidence" value="ECO:0000318"/>
    <property type="project" value="GO_Central"/>
</dbReference>
<evidence type="ECO:0000256" key="3">
    <source>
        <dbReference type="ARBA" id="ARBA00022448"/>
    </source>
</evidence>
<name>A0A2K3D736_CHLRE</name>
<dbReference type="KEGG" id="cre:CHLRE_12g550277v5"/>
<feature type="transmembrane region" description="Helical" evidence="12">
    <location>
        <begin position="1190"/>
        <end position="1216"/>
    </location>
</feature>
<feature type="transmembrane region" description="Helical" evidence="12">
    <location>
        <begin position="1159"/>
        <end position="1178"/>
    </location>
</feature>
<feature type="compositionally biased region" description="Gly residues" evidence="11">
    <location>
        <begin position="765"/>
        <end position="775"/>
    </location>
</feature>
<feature type="compositionally biased region" description="Pro residues" evidence="11">
    <location>
        <begin position="1057"/>
        <end position="1071"/>
    </location>
</feature>
<dbReference type="InParanoid" id="A0A2K3D736"/>
<evidence type="ECO:0000313" key="13">
    <source>
        <dbReference type="EMBL" id="PNW76341.1"/>
    </source>
</evidence>
<gene>
    <name evidence="13" type="ORF">CHLRE_12g550277v5</name>
</gene>
<keyword evidence="14" id="KW-1185">Reference proteome</keyword>
<dbReference type="Gene3D" id="2.40.128.330">
    <property type="match status" value="1"/>
</dbReference>
<dbReference type="CDD" id="cd12823">
    <property type="entry name" value="Mrs2_Mfm1p-like"/>
    <property type="match status" value="1"/>
</dbReference>
<feature type="compositionally biased region" description="Low complexity" evidence="11">
    <location>
        <begin position="953"/>
        <end position="988"/>
    </location>
</feature>
<feature type="compositionally biased region" description="Gly residues" evidence="11">
    <location>
        <begin position="1080"/>
        <end position="1101"/>
    </location>
</feature>
<feature type="region of interest" description="Disordered" evidence="11">
    <location>
        <begin position="953"/>
        <end position="1103"/>
    </location>
</feature>
<evidence type="ECO:0000256" key="6">
    <source>
        <dbReference type="ARBA" id="ARBA00022989"/>
    </source>
</evidence>
<evidence type="ECO:0000256" key="5">
    <source>
        <dbReference type="ARBA" id="ARBA00022842"/>
    </source>
</evidence>
<dbReference type="GO" id="GO:0016020">
    <property type="term" value="C:membrane"/>
    <property type="evidence" value="ECO:0007669"/>
    <property type="project" value="UniProtKB-SubCell"/>
</dbReference>
<dbReference type="Proteomes" id="UP000006906">
    <property type="component" value="Chromosome 12"/>
</dbReference>
<feature type="region of interest" description="Disordered" evidence="11">
    <location>
        <begin position="1"/>
        <end position="92"/>
    </location>
</feature>
<keyword evidence="5" id="KW-0460">Magnesium</keyword>
<feature type="compositionally biased region" description="Polar residues" evidence="11">
    <location>
        <begin position="175"/>
        <end position="184"/>
    </location>
</feature>
<protein>
    <recommendedName>
        <fullName evidence="10">Putative magnesium transporter MRS2-D</fullName>
    </recommendedName>
</protein>
<keyword evidence="6 12" id="KW-1133">Transmembrane helix</keyword>
<dbReference type="GO" id="GO:0015095">
    <property type="term" value="F:magnesium ion transmembrane transporter activity"/>
    <property type="evidence" value="ECO:0000318"/>
    <property type="project" value="GO_Central"/>
</dbReference>
<organism evidence="13 14">
    <name type="scientific">Chlamydomonas reinhardtii</name>
    <name type="common">Chlamydomonas smithii</name>
    <dbReference type="NCBI Taxonomy" id="3055"/>
    <lineage>
        <taxon>Eukaryota</taxon>
        <taxon>Viridiplantae</taxon>
        <taxon>Chlorophyta</taxon>
        <taxon>core chlorophytes</taxon>
        <taxon>Chlorophyceae</taxon>
        <taxon>CS clade</taxon>
        <taxon>Chlamydomonadales</taxon>
        <taxon>Chlamydomonadaceae</taxon>
        <taxon>Chlamydomonas</taxon>
    </lineage>
</organism>
<dbReference type="GeneID" id="5728589"/>
<evidence type="ECO:0000256" key="8">
    <source>
        <dbReference type="ARBA" id="ARBA00023136"/>
    </source>
</evidence>
<feature type="region of interest" description="Disordered" evidence="11">
    <location>
        <begin position="172"/>
        <end position="204"/>
    </location>
</feature>
<dbReference type="PANTHER" id="PTHR13890">
    <property type="entry name" value="RNA SPLICING PROTEIN MRS2, MITOCHONDRIAL"/>
    <property type="match status" value="1"/>
</dbReference>
<dbReference type="Gramene" id="PNW76341">
    <property type="protein sequence ID" value="PNW76341"/>
    <property type="gene ID" value="CHLRE_12g550277v5"/>
</dbReference>
<dbReference type="ExpressionAtlas" id="A0A2K3D736">
    <property type="expression patterns" value="baseline"/>
</dbReference>
<sequence>MFSRASPSYGDGTRESDPLIGGGGFGRSDAHDAARAGQAAGIGTGSADGAADEGFGLTGPGPQQHGDAQHPHPHQGSAPGAQAPPSEMDFLRPSCGHVVESAEEILQAVEAQMDQSPLLLSRRGSVALRASGYESVSLMSAGAGAGGGAGAGVGVGGGGVAIAMAPPSLPAGSSIAPSTTSRASSLGGAPGPLHQPPPTLLGMAAGAASGAGLGAGPAHPAAPMVGSAGSGAGAGSGGGLAQSSLAAAVGSAGSGTAAAAVSASLLEQYLQQARAAAAAAAAEAAAAGSSMPEADGAAGVDPAAAAAAAAVAAAAAAEAAARDVMLATSASFSTHLLGAAVRQAEGEDAQAAAAAAGNPSHSLSPPAATGVAGGGGSAPAAPRPIAGAAAGAAANSRFNASASGTGMSTAPGGLAGPIAAGASAAAASAAAGLGAGRGAVAAGPTGGRVPTPAVGGGFRGGAEGLSVRGGTRSQGSMAGGGGGGVGEKSKLGIAGVRTWLKVLPDGSASIVQLDRAALGLRYGVQLRDFRVLDPVLGATYPACLLCREGALIVNLDHIKMIVTAEFALVNHSDSDKARPFTEELKRRLQQYAATKAAAEAAAVAAAAAAAAAETAAVALHQHQQHQAEQQQHQQQQQAEAEAVARQLVGGGVPEVNGLGPIAAAAGAGKEGSGLAIHRSSSTPAFTSGALANGAAAPQDAAAAAATPQAAAAAAAGGLGTPTATTGGLLHPFGQVASALLSILPARLNSQQQHQQHQHQHQQGAHGSGSGSGKAGAAGATGLPAHLASHLARHPHSGLMPHHGLALPPLPAGLVGLAGLGGLGAGGGGGGSMSGGGGGGGPGGGESGAVSELVASMPFELRALEVVLEQTVSLLDAQATELERATRLALDELTLRVNPRNLERMRHLKGRMAALDNKVDTVRGVLEKLLDDDREMADMNLTARKEEKEEQVAAAEAMRQQQQQQQALMMQQQQQQQQQEAAARAAEAQSPPLAPNASRGIYPLSSLDLGGAYPHHHPHPHPLAHHHLHPPDTALGGGVGLGPGLLGPGASGHYGHLAPPPRGGSPTPPGPPMHSFERQTLGGGGGYGGGGEGGGGGGGGGFDPDSEEVAVVEMLLEAYFMQLGHTWQRLQSLRSYIDSTEDLINLELDQQRNNLISVDLMVTFGSFLLTAMSVIAGLFGMNLTNRMETDYASFLGICIGSASAAVGLWLLFVYGSIRYGLMNGLSMTWR</sequence>
<dbReference type="Gene3D" id="1.20.58.340">
    <property type="entry name" value="Magnesium transport protein CorA, transmembrane region"/>
    <property type="match status" value="2"/>
</dbReference>
<evidence type="ECO:0000256" key="12">
    <source>
        <dbReference type="SAM" id="Phobius"/>
    </source>
</evidence>
<dbReference type="InterPro" id="IPR039204">
    <property type="entry name" value="MRS2-like"/>
</dbReference>
<feature type="region of interest" description="Disordered" evidence="11">
    <location>
        <begin position="619"/>
        <end position="642"/>
    </location>
</feature>
<comment type="function">
    <text evidence="9">Putative magnesium transporter.</text>
</comment>
<dbReference type="Pfam" id="PF22099">
    <property type="entry name" value="MRS2-like"/>
    <property type="match status" value="2"/>
</dbReference>
<dbReference type="EMBL" id="CM008973">
    <property type="protein sequence ID" value="PNW76341.1"/>
    <property type="molecule type" value="Genomic_DNA"/>
</dbReference>
<feature type="compositionally biased region" description="Low complexity" evidence="11">
    <location>
        <begin position="749"/>
        <end position="764"/>
    </location>
</feature>
<dbReference type="FunFam" id="2.40.128.330:FF:000007">
    <property type="entry name" value="Putative magnesium transporter MRS2-D"/>
    <property type="match status" value="1"/>
</dbReference>
<evidence type="ECO:0000313" key="14">
    <source>
        <dbReference type="Proteomes" id="UP000006906"/>
    </source>
</evidence>
<evidence type="ECO:0000256" key="11">
    <source>
        <dbReference type="SAM" id="MobiDB-lite"/>
    </source>
</evidence>
<comment type="similarity">
    <text evidence="2">Belongs to the CorA metal ion transporter (MIT) (TC 1.A.35.5) family.</text>
</comment>
<feature type="region of interest" description="Disordered" evidence="11">
    <location>
        <begin position="748"/>
        <end position="779"/>
    </location>
</feature>
<dbReference type="AlphaFoldDB" id="A0A2K3D736"/>
<evidence type="ECO:0000256" key="7">
    <source>
        <dbReference type="ARBA" id="ARBA00023065"/>
    </source>
</evidence>
<dbReference type="PANTHER" id="PTHR13890:SF31">
    <property type="entry name" value="MAGNESIUM TRANSPORTER MRS2-2-RELATED"/>
    <property type="match status" value="1"/>
</dbReference>
<keyword evidence="3" id="KW-0813">Transport</keyword>
<evidence type="ECO:0000256" key="9">
    <source>
        <dbReference type="ARBA" id="ARBA00058882"/>
    </source>
</evidence>
<evidence type="ECO:0000256" key="4">
    <source>
        <dbReference type="ARBA" id="ARBA00022692"/>
    </source>
</evidence>
<feature type="compositionally biased region" description="Basic residues" evidence="11">
    <location>
        <begin position="1013"/>
        <end position="1027"/>
    </location>
</feature>
<evidence type="ECO:0000256" key="2">
    <source>
        <dbReference type="ARBA" id="ARBA00007535"/>
    </source>
</evidence>
<proteinExistence type="inferred from homology"/>
<reference evidence="13 14" key="1">
    <citation type="journal article" date="2007" name="Science">
        <title>The Chlamydomonas genome reveals the evolution of key animal and plant functions.</title>
        <authorList>
            <person name="Merchant S.S."/>
            <person name="Prochnik S.E."/>
            <person name="Vallon O."/>
            <person name="Harris E.H."/>
            <person name="Karpowicz S.J."/>
            <person name="Witman G.B."/>
            <person name="Terry A."/>
            <person name="Salamov A."/>
            <person name="Fritz-Laylin L.K."/>
            <person name="Marechal-Drouard L."/>
            <person name="Marshall W.F."/>
            <person name="Qu L.H."/>
            <person name="Nelson D.R."/>
            <person name="Sanderfoot A.A."/>
            <person name="Spalding M.H."/>
            <person name="Kapitonov V.V."/>
            <person name="Ren Q."/>
            <person name="Ferris P."/>
            <person name="Lindquist E."/>
            <person name="Shapiro H."/>
            <person name="Lucas S.M."/>
            <person name="Grimwood J."/>
            <person name="Schmutz J."/>
            <person name="Cardol P."/>
            <person name="Cerutti H."/>
            <person name="Chanfreau G."/>
            <person name="Chen C.L."/>
            <person name="Cognat V."/>
            <person name="Croft M.T."/>
            <person name="Dent R."/>
            <person name="Dutcher S."/>
            <person name="Fernandez E."/>
            <person name="Fukuzawa H."/>
            <person name="Gonzalez-Ballester D."/>
            <person name="Gonzalez-Halphen D."/>
            <person name="Hallmann A."/>
            <person name="Hanikenne M."/>
            <person name="Hippler M."/>
            <person name="Inwood W."/>
            <person name="Jabbari K."/>
            <person name="Kalanon M."/>
            <person name="Kuras R."/>
            <person name="Lefebvre P.A."/>
            <person name="Lemaire S.D."/>
            <person name="Lobanov A.V."/>
            <person name="Lohr M."/>
            <person name="Manuell A."/>
            <person name="Meier I."/>
            <person name="Mets L."/>
            <person name="Mittag M."/>
            <person name="Mittelmeier T."/>
            <person name="Moroney J.V."/>
            <person name="Moseley J."/>
            <person name="Napoli C."/>
            <person name="Nedelcu A.M."/>
            <person name="Niyogi K."/>
            <person name="Novoselov S.V."/>
            <person name="Paulsen I.T."/>
            <person name="Pazour G."/>
            <person name="Purton S."/>
            <person name="Ral J.P."/>
            <person name="Riano-Pachon D.M."/>
            <person name="Riekhof W."/>
            <person name="Rymarquis L."/>
            <person name="Schroda M."/>
            <person name="Stern D."/>
            <person name="Umen J."/>
            <person name="Willows R."/>
            <person name="Wilson N."/>
            <person name="Zimmer S.L."/>
            <person name="Allmer J."/>
            <person name="Balk J."/>
            <person name="Bisova K."/>
            <person name="Chen C.J."/>
            <person name="Elias M."/>
            <person name="Gendler K."/>
            <person name="Hauser C."/>
            <person name="Lamb M.R."/>
            <person name="Ledford H."/>
            <person name="Long J.C."/>
            <person name="Minagawa J."/>
            <person name="Page M.D."/>
            <person name="Pan J."/>
            <person name="Pootakham W."/>
            <person name="Roje S."/>
            <person name="Rose A."/>
            <person name="Stahlberg E."/>
            <person name="Terauchi A.M."/>
            <person name="Yang P."/>
            <person name="Ball S."/>
            <person name="Bowler C."/>
            <person name="Dieckmann C.L."/>
            <person name="Gladyshev V.N."/>
            <person name="Green P."/>
            <person name="Jorgensen R."/>
            <person name="Mayfield S."/>
            <person name="Mueller-Roeber B."/>
            <person name="Rajamani S."/>
            <person name="Sayre R.T."/>
            <person name="Brokstein P."/>
            <person name="Dubchak I."/>
            <person name="Goodstein D."/>
            <person name="Hornick L."/>
            <person name="Huang Y.W."/>
            <person name="Jhaveri J."/>
            <person name="Luo Y."/>
            <person name="Martinez D."/>
            <person name="Ngau W.C."/>
            <person name="Otillar B."/>
            <person name="Poliakov A."/>
            <person name="Porter A."/>
            <person name="Szajkowski L."/>
            <person name="Werner G."/>
            <person name="Zhou K."/>
            <person name="Grigoriev I.V."/>
            <person name="Rokhsar D.S."/>
            <person name="Grossman A.R."/>
        </authorList>
    </citation>
    <scope>NUCLEOTIDE SEQUENCE [LARGE SCALE GENOMIC DNA]</scope>
    <source>
        <strain evidence="14">CC-503</strain>
    </source>
</reference>
<feature type="compositionally biased region" description="Gly residues" evidence="11">
    <location>
        <begin position="1034"/>
        <end position="1051"/>
    </location>
</feature>
<keyword evidence="8 12" id="KW-0472">Membrane</keyword>
<comment type="subcellular location">
    <subcellularLocation>
        <location evidence="1">Membrane</location>
        <topology evidence="1">Multi-pass membrane protein</topology>
    </subcellularLocation>
</comment>
<accession>A0A2K3D736</accession>
<dbReference type="RefSeq" id="XP_042919261.1">
    <property type="nucleotide sequence ID" value="XM_043068971.1"/>
</dbReference>
<evidence type="ECO:0000256" key="10">
    <source>
        <dbReference type="ARBA" id="ARBA00069419"/>
    </source>
</evidence>
<keyword evidence="4 12" id="KW-0812">Transmembrane</keyword>
<dbReference type="OrthoDB" id="10251508at2759"/>
<keyword evidence="7" id="KW-0406">Ion transport</keyword>
<feature type="region of interest" description="Disordered" evidence="11">
    <location>
        <begin position="350"/>
        <end position="379"/>
    </location>
</feature>